<evidence type="ECO:0000259" key="2">
    <source>
        <dbReference type="SMART" id="SM00900"/>
    </source>
</evidence>
<dbReference type="RefSeq" id="WP_203707335.1">
    <property type="nucleotide sequence ID" value="NZ_BAAALU010000007.1"/>
</dbReference>
<name>A0ABQ4CCM2_9ACTN</name>
<feature type="region of interest" description="Disordered" evidence="1">
    <location>
        <begin position="25"/>
        <end position="48"/>
    </location>
</feature>
<gene>
    <name evidence="3" type="ORF">Air01nite_66130</name>
</gene>
<accession>A0ABQ4CCM2</accession>
<comment type="caution">
    <text evidence="3">The sequence shown here is derived from an EMBL/GenBank/DDBJ whole genome shotgun (WGS) entry which is preliminary data.</text>
</comment>
<sequence>MRRITLAVVGTVAALVLLFSYRTSTGGSGGSAGTAPPGIVGPTGTGADPAATSAATVSVNGSVEDNGFGPVQVRIAVSAGRIVDVSTVSLPQDGHSQRINSYAVPLLRQEVLDAQSARVDTVTGATATSDAYLQSVQAALDAAHLGSGS</sequence>
<evidence type="ECO:0000313" key="3">
    <source>
        <dbReference type="EMBL" id="GIF60518.1"/>
    </source>
</evidence>
<protein>
    <submittedName>
        <fullName evidence="3">FMN-binding protein</fullName>
    </submittedName>
</protein>
<dbReference type="Pfam" id="PF04205">
    <property type="entry name" value="FMN_bind"/>
    <property type="match status" value="1"/>
</dbReference>
<evidence type="ECO:0000313" key="4">
    <source>
        <dbReference type="Proteomes" id="UP000624325"/>
    </source>
</evidence>
<reference evidence="3 4" key="1">
    <citation type="submission" date="2021-01" db="EMBL/GenBank/DDBJ databases">
        <title>Whole genome shotgun sequence of Asanoa iriomotensis NBRC 100142.</title>
        <authorList>
            <person name="Komaki H."/>
            <person name="Tamura T."/>
        </authorList>
    </citation>
    <scope>NUCLEOTIDE SEQUENCE [LARGE SCALE GENOMIC DNA]</scope>
    <source>
        <strain evidence="3 4">NBRC 100142</strain>
    </source>
</reference>
<evidence type="ECO:0000256" key="1">
    <source>
        <dbReference type="SAM" id="MobiDB-lite"/>
    </source>
</evidence>
<organism evidence="3 4">
    <name type="scientific">Asanoa iriomotensis</name>
    <dbReference type="NCBI Taxonomy" id="234613"/>
    <lineage>
        <taxon>Bacteria</taxon>
        <taxon>Bacillati</taxon>
        <taxon>Actinomycetota</taxon>
        <taxon>Actinomycetes</taxon>
        <taxon>Micromonosporales</taxon>
        <taxon>Micromonosporaceae</taxon>
        <taxon>Asanoa</taxon>
    </lineage>
</organism>
<dbReference type="InterPro" id="IPR007329">
    <property type="entry name" value="FMN-bd"/>
</dbReference>
<proteinExistence type="predicted"/>
<dbReference type="SMART" id="SM00900">
    <property type="entry name" value="FMN_bind"/>
    <property type="match status" value="1"/>
</dbReference>
<dbReference type="Proteomes" id="UP000624325">
    <property type="component" value="Unassembled WGS sequence"/>
</dbReference>
<dbReference type="EMBL" id="BONC01000069">
    <property type="protein sequence ID" value="GIF60518.1"/>
    <property type="molecule type" value="Genomic_DNA"/>
</dbReference>
<dbReference type="Gene3D" id="3.90.1010.20">
    <property type="match status" value="1"/>
</dbReference>
<feature type="domain" description="FMN-binding" evidence="2">
    <location>
        <begin position="67"/>
        <end position="143"/>
    </location>
</feature>
<keyword evidence="4" id="KW-1185">Reference proteome</keyword>